<dbReference type="SUPFAM" id="SSF54427">
    <property type="entry name" value="NTF2-like"/>
    <property type="match status" value="1"/>
</dbReference>
<proteinExistence type="predicted"/>
<name>A0A5M4FD57_9ACTN</name>
<dbReference type="RefSeq" id="WP_149688603.1">
    <property type="nucleotide sequence ID" value="NZ_SDPQ02000002.1"/>
</dbReference>
<dbReference type="Gene3D" id="3.10.450.50">
    <property type="match status" value="1"/>
</dbReference>
<protein>
    <submittedName>
        <fullName evidence="2">Nuclear transport factor 2 family protein</fullName>
    </submittedName>
</protein>
<evidence type="ECO:0000259" key="1">
    <source>
        <dbReference type="Pfam" id="PF13577"/>
    </source>
</evidence>
<dbReference type="InterPro" id="IPR032710">
    <property type="entry name" value="NTF2-like_dom_sf"/>
</dbReference>
<accession>A0A5M4FD57</accession>
<evidence type="ECO:0000313" key="2">
    <source>
        <dbReference type="EMBL" id="KAA1397110.1"/>
    </source>
</evidence>
<organism evidence="2 3">
    <name type="scientific">Aeromicrobium ginsengisoli</name>
    <dbReference type="NCBI Taxonomy" id="363867"/>
    <lineage>
        <taxon>Bacteria</taxon>
        <taxon>Bacillati</taxon>
        <taxon>Actinomycetota</taxon>
        <taxon>Actinomycetes</taxon>
        <taxon>Propionibacteriales</taxon>
        <taxon>Nocardioidaceae</taxon>
        <taxon>Aeromicrobium</taxon>
    </lineage>
</organism>
<dbReference type="InterPro" id="IPR037401">
    <property type="entry name" value="SnoaL-like"/>
</dbReference>
<dbReference type="Pfam" id="PF13577">
    <property type="entry name" value="SnoaL_4"/>
    <property type="match status" value="1"/>
</dbReference>
<dbReference type="OrthoDB" id="2599042at2"/>
<keyword evidence="3" id="KW-1185">Reference proteome</keyword>
<gene>
    <name evidence="2" type="ORF">ESP70_006790</name>
</gene>
<feature type="domain" description="SnoaL-like" evidence="1">
    <location>
        <begin position="14"/>
        <end position="137"/>
    </location>
</feature>
<dbReference type="Proteomes" id="UP000380867">
    <property type="component" value="Unassembled WGS sequence"/>
</dbReference>
<dbReference type="EMBL" id="SDPQ02000002">
    <property type="protein sequence ID" value="KAA1397110.1"/>
    <property type="molecule type" value="Genomic_DNA"/>
</dbReference>
<reference evidence="2" key="1">
    <citation type="submission" date="2019-09" db="EMBL/GenBank/DDBJ databases">
        <authorList>
            <person name="Li J."/>
        </authorList>
    </citation>
    <scope>NUCLEOTIDE SEQUENCE [LARGE SCALE GENOMIC DNA]</scope>
    <source>
        <strain evidence="2">JCM 14732</strain>
    </source>
</reference>
<dbReference type="AlphaFoldDB" id="A0A5M4FD57"/>
<evidence type="ECO:0000313" key="3">
    <source>
        <dbReference type="Proteomes" id="UP000380867"/>
    </source>
</evidence>
<comment type="caution">
    <text evidence="2">The sequence shown here is derived from an EMBL/GenBank/DDBJ whole genome shotgun (WGS) entry which is preliminary data.</text>
</comment>
<sequence length="162" mass="18023">MTLSNEDKISLLFDRAMISDAIHRFFMALDTKDWEAVRGVVDDHFLIAAPTVMDGSPEPEPVDVFLEGLIARNGGFAGTTHLNPGHIVEIAGNEAHVKAHMYCPHWADDTDEGMYLAYGRYDIDLVRRGDDWRMTRLLIHIDGDRGNAQQVYAAAAANLTNP</sequence>